<sequence length="159" mass="19252">MYVLFKIKKRSVHVVHSDFNSVYWESIGFEEYKNKLLKYSFLYEYYDQIKFKYAYVYYYFVAKYLADNLEKENKKERIQKLVVDMVNNLYKDDYANILMFLIHLSKNEFILKQILDAAKQSFPDYNEILLQSDTEVLNELIGELPKLVVEEKMTLKKTE</sequence>
<evidence type="ECO:0000313" key="2">
    <source>
        <dbReference type="Proteomes" id="UP000036780"/>
    </source>
</evidence>
<evidence type="ECO:0000313" key="1">
    <source>
        <dbReference type="EMBL" id="KNE22219.1"/>
    </source>
</evidence>
<comment type="caution">
    <text evidence="1">The sequence shown here is derived from an EMBL/GenBank/DDBJ whole genome shotgun (WGS) entry which is preliminary data.</text>
</comment>
<name>A0A0L0QUG1_VIRPA</name>
<dbReference type="AlphaFoldDB" id="A0A0L0QUG1"/>
<gene>
    <name evidence="1" type="ORF">AFK71_00760</name>
</gene>
<organism evidence="1 2">
    <name type="scientific">Virgibacillus pantothenticus</name>
    <dbReference type="NCBI Taxonomy" id="1473"/>
    <lineage>
        <taxon>Bacteria</taxon>
        <taxon>Bacillati</taxon>
        <taxon>Bacillota</taxon>
        <taxon>Bacilli</taxon>
        <taxon>Bacillales</taxon>
        <taxon>Bacillaceae</taxon>
        <taxon>Virgibacillus</taxon>
    </lineage>
</organism>
<dbReference type="RefSeq" id="WP_050349679.1">
    <property type="nucleotide sequence ID" value="NZ_CP073011.1"/>
</dbReference>
<dbReference type="GeneID" id="66869047"/>
<dbReference type="EMBL" id="LGTO01000002">
    <property type="protein sequence ID" value="KNE22219.1"/>
    <property type="molecule type" value="Genomic_DNA"/>
</dbReference>
<dbReference type="PATRIC" id="fig|1473.5.peg.3029"/>
<proteinExistence type="predicted"/>
<dbReference type="Proteomes" id="UP000036780">
    <property type="component" value="Unassembled WGS sequence"/>
</dbReference>
<protein>
    <submittedName>
        <fullName evidence="1">Uncharacterized protein</fullName>
    </submittedName>
</protein>
<keyword evidence="2" id="KW-1185">Reference proteome</keyword>
<accession>A0A0L0QUG1</accession>
<dbReference type="OrthoDB" id="115870at2"/>
<reference evidence="2" key="1">
    <citation type="submission" date="2015-07" db="EMBL/GenBank/DDBJ databases">
        <title>Fjat-10053 dsm26.</title>
        <authorList>
            <person name="Liu B."/>
            <person name="Wang J."/>
            <person name="Zhu Y."/>
            <person name="Liu G."/>
            <person name="Chen Q."/>
            <person name="Chen Z."/>
            <person name="Lan J."/>
            <person name="Che J."/>
            <person name="Ge C."/>
            <person name="Shi H."/>
            <person name="Pan Z."/>
            <person name="Liu X."/>
        </authorList>
    </citation>
    <scope>NUCLEOTIDE SEQUENCE [LARGE SCALE GENOMIC DNA]</scope>
    <source>
        <strain evidence="2">DSM 26</strain>
    </source>
</reference>